<feature type="binding site" evidence="8">
    <location>
        <position position="114"/>
    </location>
    <ligand>
        <name>Zn(2+)</name>
        <dbReference type="ChEBI" id="CHEBI:29105"/>
        <note>catalytic</note>
    </ligand>
</feature>
<dbReference type="EC" id="3.1.-.-" evidence="8"/>
<keyword evidence="10" id="KW-1185">Reference proteome</keyword>
<name>A0A4P7BV45_9GAMM</name>
<dbReference type="GO" id="GO:0005737">
    <property type="term" value="C:cytoplasm"/>
    <property type="evidence" value="ECO:0007669"/>
    <property type="project" value="UniProtKB-SubCell"/>
</dbReference>
<accession>A0A4P7BV45</accession>
<comment type="function">
    <text evidence="8">Single strand-specific metallo-endoribonuclease involved in late-stage 70S ribosome quality control and in maturation of the 3' terminus of the 16S rRNA.</text>
</comment>
<keyword evidence="7 8" id="KW-0862">Zinc</keyword>
<dbReference type="AlphaFoldDB" id="A0A4P7BV45"/>
<comment type="cofactor">
    <cofactor evidence="8">
        <name>Zn(2+)</name>
        <dbReference type="ChEBI" id="CHEBI:29105"/>
    </cofactor>
    <text evidence="8">Binds 1 zinc ion.</text>
</comment>
<dbReference type="SUPFAM" id="SSF55486">
    <property type="entry name" value="Metalloproteases ('zincins'), catalytic domain"/>
    <property type="match status" value="1"/>
</dbReference>
<proteinExistence type="inferred from homology"/>
<feature type="binding site" evidence="8">
    <location>
        <position position="124"/>
    </location>
    <ligand>
        <name>Zn(2+)</name>
        <dbReference type="ChEBI" id="CHEBI:29105"/>
        <note>catalytic</note>
    </ligand>
</feature>
<evidence type="ECO:0000256" key="2">
    <source>
        <dbReference type="ARBA" id="ARBA00022517"/>
    </source>
</evidence>
<dbReference type="OrthoDB" id="9807740at2"/>
<evidence type="ECO:0000256" key="1">
    <source>
        <dbReference type="ARBA" id="ARBA00010875"/>
    </source>
</evidence>
<evidence type="ECO:0000256" key="5">
    <source>
        <dbReference type="ARBA" id="ARBA00022759"/>
    </source>
</evidence>
<dbReference type="GO" id="GO:0006364">
    <property type="term" value="P:rRNA processing"/>
    <property type="evidence" value="ECO:0007669"/>
    <property type="project" value="UniProtKB-UniRule"/>
</dbReference>
<dbReference type="NCBIfam" id="TIGR00043">
    <property type="entry name" value="rRNA maturation RNase YbeY"/>
    <property type="match status" value="1"/>
</dbReference>
<gene>
    <name evidence="8 9" type="primary">ybeY</name>
    <name evidence="9" type="ORF">E3U44_04560</name>
</gene>
<evidence type="ECO:0000256" key="4">
    <source>
        <dbReference type="ARBA" id="ARBA00022723"/>
    </source>
</evidence>
<dbReference type="PROSITE" id="PS01306">
    <property type="entry name" value="UPF0054"/>
    <property type="match status" value="1"/>
</dbReference>
<keyword evidence="6 8" id="KW-0378">Hydrolase</keyword>
<evidence type="ECO:0000313" key="10">
    <source>
        <dbReference type="Proteomes" id="UP000294325"/>
    </source>
</evidence>
<dbReference type="GO" id="GO:0004222">
    <property type="term" value="F:metalloendopeptidase activity"/>
    <property type="evidence" value="ECO:0007669"/>
    <property type="project" value="InterPro"/>
</dbReference>
<keyword evidence="3 8" id="KW-0540">Nuclease</keyword>
<sequence length="153" mass="17300">MSITVQVQYAIARIGIPLQVDFQRWVEAVLVNQSKEGEVTIRVVDEAEVAKLNWRYRCKQGATNVLSFPFEVPAPLPFKISLLGDLVICAPVVAREAREQAKEEKAHWAHLVVHGVLHLLGFDHQQEKEAQQMEAMEIIILRSLGYPNPYESA</sequence>
<keyword evidence="4 8" id="KW-0479">Metal-binding</keyword>
<dbReference type="InterPro" id="IPR002036">
    <property type="entry name" value="YbeY"/>
</dbReference>
<dbReference type="GO" id="GO:0004521">
    <property type="term" value="F:RNA endonuclease activity"/>
    <property type="evidence" value="ECO:0007669"/>
    <property type="project" value="UniProtKB-UniRule"/>
</dbReference>
<dbReference type="Pfam" id="PF02130">
    <property type="entry name" value="YbeY"/>
    <property type="match status" value="1"/>
</dbReference>
<keyword evidence="8" id="KW-0698">rRNA processing</keyword>
<feature type="binding site" evidence="8">
    <location>
        <position position="118"/>
    </location>
    <ligand>
        <name>Zn(2+)</name>
        <dbReference type="ChEBI" id="CHEBI:29105"/>
        <note>catalytic</note>
    </ligand>
</feature>
<organism evidence="9 10">
    <name type="scientific">Nitrosococcus wardiae</name>
    <dbReference type="NCBI Taxonomy" id="1814290"/>
    <lineage>
        <taxon>Bacteria</taxon>
        <taxon>Pseudomonadati</taxon>
        <taxon>Pseudomonadota</taxon>
        <taxon>Gammaproteobacteria</taxon>
        <taxon>Chromatiales</taxon>
        <taxon>Chromatiaceae</taxon>
        <taxon>Nitrosococcus</taxon>
    </lineage>
</organism>
<evidence type="ECO:0000256" key="6">
    <source>
        <dbReference type="ARBA" id="ARBA00022801"/>
    </source>
</evidence>
<dbReference type="InterPro" id="IPR023091">
    <property type="entry name" value="MetalPrtase_cat_dom_sf_prd"/>
</dbReference>
<dbReference type="GO" id="GO:0008270">
    <property type="term" value="F:zinc ion binding"/>
    <property type="evidence" value="ECO:0007669"/>
    <property type="project" value="UniProtKB-UniRule"/>
</dbReference>
<dbReference type="Proteomes" id="UP000294325">
    <property type="component" value="Chromosome"/>
</dbReference>
<dbReference type="Gene3D" id="3.40.390.30">
    <property type="entry name" value="Metalloproteases ('zincins'), catalytic domain"/>
    <property type="match status" value="1"/>
</dbReference>
<dbReference type="RefSeq" id="WP_134356872.1">
    <property type="nucleotide sequence ID" value="NZ_CP038033.1"/>
</dbReference>
<keyword evidence="8" id="KW-0963">Cytoplasm</keyword>
<dbReference type="EMBL" id="CP038033">
    <property type="protein sequence ID" value="QBQ53863.1"/>
    <property type="molecule type" value="Genomic_DNA"/>
</dbReference>
<comment type="similarity">
    <text evidence="1 8">Belongs to the endoribonuclease YbeY family.</text>
</comment>
<comment type="subcellular location">
    <subcellularLocation>
        <location evidence="8">Cytoplasm</location>
    </subcellularLocation>
</comment>
<evidence type="ECO:0000256" key="7">
    <source>
        <dbReference type="ARBA" id="ARBA00022833"/>
    </source>
</evidence>
<protein>
    <recommendedName>
        <fullName evidence="8">Endoribonuclease YbeY</fullName>
        <ecNumber evidence="8">3.1.-.-</ecNumber>
    </recommendedName>
</protein>
<keyword evidence="2 8" id="KW-0690">Ribosome biogenesis</keyword>
<dbReference type="HAMAP" id="MF_00009">
    <property type="entry name" value="Endoribonucl_YbeY"/>
    <property type="match status" value="1"/>
</dbReference>
<reference evidence="9 10" key="1">
    <citation type="submission" date="2019-03" db="EMBL/GenBank/DDBJ databases">
        <title>The genome sequence of Nitrosococcus wardiae strain D1FHST reveals the archetypal metabolic capacity of ammonia-oxidizing Gammaproteobacteria.</title>
        <authorList>
            <person name="Wang L."/>
            <person name="Lim C.K."/>
            <person name="Hanson T.E."/>
            <person name="Dang H."/>
            <person name="Klotz M.G."/>
        </authorList>
    </citation>
    <scope>NUCLEOTIDE SEQUENCE [LARGE SCALE GENOMIC DNA]</scope>
    <source>
        <strain evidence="9 10">D1FHS</strain>
    </source>
</reference>
<dbReference type="PANTHER" id="PTHR46986:SF1">
    <property type="entry name" value="ENDORIBONUCLEASE YBEY, CHLOROPLASTIC"/>
    <property type="match status" value="1"/>
</dbReference>
<keyword evidence="5 8" id="KW-0255">Endonuclease</keyword>
<dbReference type="PANTHER" id="PTHR46986">
    <property type="entry name" value="ENDORIBONUCLEASE YBEY, CHLOROPLASTIC"/>
    <property type="match status" value="1"/>
</dbReference>
<evidence type="ECO:0000313" key="9">
    <source>
        <dbReference type="EMBL" id="QBQ53863.1"/>
    </source>
</evidence>
<dbReference type="KEGG" id="nwr:E3U44_04560"/>
<evidence type="ECO:0000256" key="8">
    <source>
        <dbReference type="HAMAP-Rule" id="MF_00009"/>
    </source>
</evidence>
<dbReference type="InterPro" id="IPR020549">
    <property type="entry name" value="YbeY_CS"/>
</dbReference>
<evidence type="ECO:0000256" key="3">
    <source>
        <dbReference type="ARBA" id="ARBA00022722"/>
    </source>
</evidence>